<accession>N6UX95</accession>
<feature type="compositionally biased region" description="Basic and acidic residues" evidence="1">
    <location>
        <begin position="43"/>
        <end position="54"/>
    </location>
</feature>
<dbReference type="Proteomes" id="UP000012429">
    <property type="component" value="Unassembled WGS sequence"/>
</dbReference>
<feature type="region of interest" description="Disordered" evidence="1">
    <location>
        <begin position="241"/>
        <end position="271"/>
    </location>
</feature>
<dbReference type="EMBL" id="AQHN01000084">
    <property type="protein sequence ID" value="ENN85376.1"/>
    <property type="molecule type" value="Genomic_DNA"/>
</dbReference>
<evidence type="ECO:0000313" key="2">
    <source>
        <dbReference type="EMBL" id="ENN85376.1"/>
    </source>
</evidence>
<dbReference type="STRING" id="363754.RHSP_53024"/>
<feature type="region of interest" description="Disordered" evidence="1">
    <location>
        <begin position="27"/>
        <end position="120"/>
    </location>
</feature>
<reference evidence="2 3" key="1">
    <citation type="journal article" date="2012" name="BMC Genomics">
        <title>Genomic basis of broad host range and environmental adaptability of Rhizobium tropici CIAT 899 and Rhizobium sp. PRF 81 which are used in inoculants for common bean (Phaseolus vulgaris L.).</title>
        <authorList>
            <person name="Ormeno-Orrillo E."/>
            <person name="Menna P."/>
            <person name="Almeida L.G."/>
            <person name="Ollero F.J."/>
            <person name="Nicolas M.F."/>
            <person name="Pains Rodrigues E."/>
            <person name="Shigueyoshi Nakatani A."/>
            <person name="Silva Batista J.S."/>
            <person name="Oliveira Chueire L.M."/>
            <person name="Souza R.C."/>
            <person name="Ribeiro Vasconcelos A.T."/>
            <person name="Megias M."/>
            <person name="Hungria M."/>
            <person name="Martinez-Romero E."/>
        </authorList>
    </citation>
    <scope>NUCLEOTIDE SEQUENCE [LARGE SCALE GENOMIC DNA]</scope>
    <source>
        <strain evidence="2 3">PRF 81</strain>
    </source>
</reference>
<gene>
    <name evidence="2" type="ORF">RHSP_53024</name>
</gene>
<keyword evidence="3" id="KW-1185">Reference proteome</keyword>
<feature type="compositionally biased region" description="Basic residues" evidence="1">
    <location>
        <begin position="55"/>
        <end position="69"/>
    </location>
</feature>
<feature type="region of interest" description="Disordered" evidence="1">
    <location>
        <begin position="171"/>
        <end position="194"/>
    </location>
</feature>
<organism evidence="2 3">
    <name type="scientific">Rhizobium freirei PRF 81</name>
    <dbReference type="NCBI Taxonomy" id="363754"/>
    <lineage>
        <taxon>Bacteria</taxon>
        <taxon>Pseudomonadati</taxon>
        <taxon>Pseudomonadota</taxon>
        <taxon>Alphaproteobacteria</taxon>
        <taxon>Hyphomicrobiales</taxon>
        <taxon>Rhizobiaceae</taxon>
        <taxon>Rhizobium/Agrobacterium group</taxon>
        <taxon>Rhizobium</taxon>
    </lineage>
</organism>
<dbReference type="AlphaFoldDB" id="N6UX95"/>
<protein>
    <submittedName>
        <fullName evidence="2">Uncharacterized protein</fullName>
    </submittedName>
</protein>
<sequence length="564" mass="63361">MGEFRPRHADRLRPGFSRRAYRNVLRIDNCHQQTGRGAGHRSRIPENGRRDRTGNRHRKGCHRRKRLRRPQGPSVGAAGRNHRQEPAQHTPYSDRAAEAEPHGARSGLHAGGGEADGQDRNPYQQLRLLLCGAWSRGHHHQQLLRQALSPSSRRASPFRAAFDAGVRIGQGSRRSSFHRRPGTERRAEEADPAFPEGRIRTSAVSWQCPKSSRRMLQTLHKSMTKSHNIARLSAIRHSLAQRSRWRPGKSGHQSWGKNAEIYPESSGNGASDDRACCRDRICADPFHSGRSRRADARRYGAARSDCRDAHRARPRQVDAAAIRHLGRQRAAGRFRQIDRQRRGRPAACRIALSRQRRDRRRRGFLCQPDRRSGRTDRGMAPEQLDGSGIDRNRDGAALRSHLLAWAAAAALLRPQTRLAAGFGLCLDRQQCRGRPSLSGAADHDAGHSRNGCLDPHGARFDAGSAASRLYYPCTGQGAFRKRGPLAPRLQECLRADLDDDRPHPRQPARRHCRDRDGVHHSRPGPFDGRQHFRARLSGRSGLPAVRVAFLRPGQPRRRPSLSSL</sequence>
<proteinExistence type="predicted"/>
<name>N6UX95_9HYPH</name>
<feature type="region of interest" description="Disordered" evidence="1">
    <location>
        <begin position="496"/>
        <end position="530"/>
    </location>
</feature>
<evidence type="ECO:0000256" key="1">
    <source>
        <dbReference type="SAM" id="MobiDB-lite"/>
    </source>
</evidence>
<evidence type="ECO:0000313" key="3">
    <source>
        <dbReference type="Proteomes" id="UP000012429"/>
    </source>
</evidence>
<feature type="region of interest" description="Disordered" evidence="1">
    <location>
        <begin position="361"/>
        <end position="390"/>
    </location>
</feature>
<comment type="caution">
    <text evidence="2">The sequence shown here is derived from an EMBL/GenBank/DDBJ whole genome shotgun (WGS) entry which is preliminary data.</text>
</comment>
<feature type="compositionally biased region" description="Basic and acidic residues" evidence="1">
    <location>
        <begin position="368"/>
        <end position="379"/>
    </location>
</feature>